<evidence type="ECO:0000256" key="1">
    <source>
        <dbReference type="SAM" id="Phobius"/>
    </source>
</evidence>
<organism evidence="2">
    <name type="scientific">Culex pipiens</name>
    <name type="common">House mosquito</name>
    <dbReference type="NCBI Taxonomy" id="7175"/>
    <lineage>
        <taxon>Eukaryota</taxon>
        <taxon>Metazoa</taxon>
        <taxon>Ecdysozoa</taxon>
        <taxon>Arthropoda</taxon>
        <taxon>Hexapoda</taxon>
        <taxon>Insecta</taxon>
        <taxon>Pterygota</taxon>
        <taxon>Neoptera</taxon>
        <taxon>Endopterygota</taxon>
        <taxon>Diptera</taxon>
        <taxon>Nematocera</taxon>
        <taxon>Culicoidea</taxon>
        <taxon>Culicidae</taxon>
        <taxon>Culicinae</taxon>
        <taxon>Culicini</taxon>
        <taxon>Culex</taxon>
        <taxon>Culex</taxon>
    </lineage>
</organism>
<dbReference type="EMBL" id="HBUE01059584">
    <property type="protein sequence ID" value="CAG6468008.1"/>
    <property type="molecule type" value="Transcribed_RNA"/>
</dbReference>
<evidence type="ECO:0000313" key="2">
    <source>
        <dbReference type="EMBL" id="CAG6468008.1"/>
    </source>
</evidence>
<keyword evidence="1" id="KW-0812">Transmembrane</keyword>
<keyword evidence="1" id="KW-0472">Membrane</keyword>
<feature type="transmembrane region" description="Helical" evidence="1">
    <location>
        <begin position="262"/>
        <end position="281"/>
    </location>
</feature>
<proteinExistence type="predicted"/>
<sequence>MWCFGARPRLRFSGGAGERPLTEPSFCRRGATSSSELMARSFSSECIISCSILDFWPEDLDGPGFTAGDAPPTRGRASMSMVCRCGAGGGTGAVTCFLDTFSNSGMPSTRIDTGTTSSGLSQSSNNELNFFLSAAETGREVDFCDGVFFGGMSAGTLYSLILDETVEAILPRDLDWPIDDLQSDDFLVGLRRFLDGGDVTLSSRRVALLRLRSSIRKPVLSSSSSMNIQSFERRDLDEVVEMTAGNDSSTSMGAASISLHSLLLRCLLFFLDFFFAFFGFFSCTTSSAKSSSDESTIVGMSSTSSRIRSSRSRTGLMGSSLIWMRRSSRSSSSGS</sequence>
<protein>
    <submittedName>
        <fullName evidence="2">(northern house mosquito) hypothetical protein</fullName>
    </submittedName>
</protein>
<reference evidence="2" key="1">
    <citation type="submission" date="2021-05" db="EMBL/GenBank/DDBJ databases">
        <authorList>
            <person name="Alioto T."/>
            <person name="Alioto T."/>
            <person name="Gomez Garrido J."/>
        </authorList>
    </citation>
    <scope>NUCLEOTIDE SEQUENCE</scope>
</reference>
<name>A0A8D8B312_CULPI</name>
<dbReference type="AlphaFoldDB" id="A0A8D8B312"/>
<keyword evidence="1" id="KW-1133">Transmembrane helix</keyword>
<accession>A0A8D8B312</accession>